<feature type="compositionally biased region" description="Basic and acidic residues" evidence="2">
    <location>
        <begin position="522"/>
        <end position="542"/>
    </location>
</feature>
<keyword evidence="6" id="KW-1185">Reference proteome</keyword>
<keyword evidence="1" id="KW-0863">Zinc-finger</keyword>
<feature type="compositionally biased region" description="Basic and acidic residues" evidence="2">
    <location>
        <begin position="338"/>
        <end position="349"/>
    </location>
</feature>
<dbReference type="PROSITE" id="PS51360">
    <property type="entry name" value="PLUS3"/>
    <property type="match status" value="1"/>
</dbReference>
<dbReference type="GO" id="GO:0003677">
    <property type="term" value="F:DNA binding"/>
    <property type="evidence" value="ECO:0007669"/>
    <property type="project" value="InterPro"/>
</dbReference>
<dbReference type="SUPFAM" id="SSF57756">
    <property type="entry name" value="Retrovirus zinc finger-like domains"/>
    <property type="match status" value="1"/>
</dbReference>
<sequence length="1005" mass="109911">MNANDKGTDPATDLTLSLGDSNQLSRRRVSDDSGAGANAGSRLDMTFVATSPLSELVWSPHRGLCLKCADGSICENRPSLLWNVGPSNMVGGASTEQPFIEENAIASAAAFNLRSEFAGGENSMHFRASDAGIFQISESNDELRKDEPACDVVDNNQNSEKPTVKEIDFGIGNQTTGMELVLASEACKGNEHEASNSKVKNATSPEKKVHEESSSFVEKLGKDKMDIASPALLPLERLESTAENEMSCHVASKNTGPDDAREIKSNSHQEDVMLPGETCAVKQSPSNSRNKSYQMKGKAKALSDGNVKGKRSNEDESHGSVESCNSAELSSSRKKRWRSEPELNFERKSAKMQFQQGPGSSSVVKHDSSFMNWISNMMKGFLKSNQDEVPSHALTLGNCDNQLESRDQKLITCNKNQGSGCKTMGFQSIFQSLYCPKMKPQENIVSEELNHKTCDLNASPIACHAVTGDAYKQFLNFDESVSGNGVAQPAWTKDMSKSIAIGHQEMNRSNSNDNKNSYSSTLDKDKDGTGSKSCQDKSKRTSAENTDSEPASEGKTAHNVGYQSDPLSSLWITRFTSKASATLLNQDPTNNSTGEPLNHSTNGMRLKLKLHSDNRKVLAVREHPADDPMNLENCGADVESSFGLCKAKDLQEENSMSKVSPFLPSPRSKSSEAMASIFARRLDALKHNLTSTAAGSSSRLLLCFFCGTKGHHLRDCPEVMGNELEDLLRIVKSYDLAGELPSVCIRCFQHNHWAVTCPNASRRQGESSAYSVDKIGPSKLQLNAINADNSKLSDGSGSQLQAADELAVCNVNDPRMDKNLNLNRKLNEVGSSKRVQLNCKEFEKDTVPRSKKSRLEVKPSIPLSYIFNDQISEVRKGIFDAVKRLRLSRADVLKWMNSVVPFSQIDGLFLRLRLGKWEEGLGGTGYYVACISGVQRGSSALQSRNSISVDVGGMKCLVGSQYVSNHDFLEDELMAWWSATLRTGGKIPSEEDLRLKLKDKKALGF</sequence>
<dbReference type="AlphaFoldDB" id="A0A9Q0G9Y3"/>
<dbReference type="SMART" id="SM00719">
    <property type="entry name" value="Plus3"/>
    <property type="match status" value="1"/>
</dbReference>
<feature type="compositionally biased region" description="Polar residues" evidence="2">
    <location>
        <begin position="320"/>
        <end position="330"/>
    </location>
</feature>
<accession>A0A9Q0G9Y3</accession>
<evidence type="ECO:0000256" key="1">
    <source>
        <dbReference type="PROSITE-ProRule" id="PRU00047"/>
    </source>
</evidence>
<comment type="caution">
    <text evidence="5">The sequence shown here is derived from an EMBL/GenBank/DDBJ whole genome shotgun (WGS) entry which is preliminary data.</text>
</comment>
<dbReference type="InterPro" id="IPR036128">
    <property type="entry name" value="Plus3-like_sf"/>
</dbReference>
<dbReference type="GO" id="GO:0008270">
    <property type="term" value="F:zinc ion binding"/>
    <property type="evidence" value="ECO:0007669"/>
    <property type="project" value="UniProtKB-KW"/>
</dbReference>
<feature type="domain" description="Plus3" evidence="4">
    <location>
        <begin position="876"/>
        <end position="1005"/>
    </location>
</feature>
<dbReference type="InterPro" id="IPR036875">
    <property type="entry name" value="Znf_CCHC_sf"/>
</dbReference>
<dbReference type="SMART" id="SM00343">
    <property type="entry name" value="ZnF_C2HC"/>
    <property type="match status" value="2"/>
</dbReference>
<feature type="region of interest" description="Disordered" evidence="2">
    <location>
        <begin position="190"/>
        <end position="212"/>
    </location>
</feature>
<keyword evidence="1" id="KW-0479">Metal-binding</keyword>
<feature type="compositionally biased region" description="Polar residues" evidence="2">
    <location>
        <begin position="14"/>
        <end position="24"/>
    </location>
</feature>
<dbReference type="Pfam" id="PF03126">
    <property type="entry name" value="Plus-3"/>
    <property type="match status" value="1"/>
</dbReference>
<dbReference type="InterPro" id="IPR004343">
    <property type="entry name" value="Plus-3_dom"/>
</dbReference>
<evidence type="ECO:0000256" key="2">
    <source>
        <dbReference type="SAM" id="MobiDB-lite"/>
    </source>
</evidence>
<evidence type="ECO:0000313" key="6">
    <source>
        <dbReference type="Proteomes" id="UP001141552"/>
    </source>
</evidence>
<evidence type="ECO:0000259" key="3">
    <source>
        <dbReference type="PROSITE" id="PS50158"/>
    </source>
</evidence>
<feature type="compositionally biased region" description="Basic and acidic residues" evidence="2">
    <location>
        <begin position="256"/>
        <end position="271"/>
    </location>
</feature>
<name>A0A9Q0G9Y3_9ROSI</name>
<dbReference type="InterPro" id="IPR001878">
    <property type="entry name" value="Znf_CCHC"/>
</dbReference>
<feature type="compositionally biased region" description="Polar residues" evidence="2">
    <location>
        <begin position="352"/>
        <end position="362"/>
    </location>
</feature>
<evidence type="ECO:0008006" key="7">
    <source>
        <dbReference type="Google" id="ProtNLM"/>
    </source>
</evidence>
<dbReference type="OrthoDB" id="166375at2759"/>
<dbReference type="Gene3D" id="3.90.70.200">
    <property type="entry name" value="Plus-3 domain"/>
    <property type="match status" value="1"/>
</dbReference>
<feature type="region of interest" description="Disordered" evidence="2">
    <location>
        <begin position="1"/>
        <end position="37"/>
    </location>
</feature>
<reference evidence="5" key="1">
    <citation type="submission" date="2022-02" db="EMBL/GenBank/DDBJ databases">
        <authorList>
            <person name="Henning P.M."/>
            <person name="McCubbin A.G."/>
            <person name="Shore J.S."/>
        </authorList>
    </citation>
    <scope>NUCLEOTIDE SEQUENCE</scope>
    <source>
        <strain evidence="5">F60SS</strain>
        <tissue evidence="5">Leaves</tissue>
    </source>
</reference>
<protein>
    <recommendedName>
        <fullName evidence="7">CCHC-type domain-containing protein</fullName>
    </recommendedName>
</protein>
<dbReference type="SUPFAM" id="SSF159042">
    <property type="entry name" value="Plus3-like"/>
    <property type="match status" value="1"/>
</dbReference>
<feature type="compositionally biased region" description="Polar residues" evidence="2">
    <location>
        <begin position="281"/>
        <end position="293"/>
    </location>
</feature>
<dbReference type="PANTHER" id="PTHR38940">
    <property type="entry name" value="PLUS3 DOMAIN-CONTAINING PROTEIN"/>
    <property type="match status" value="1"/>
</dbReference>
<proteinExistence type="predicted"/>
<reference evidence="5" key="2">
    <citation type="journal article" date="2023" name="Plants (Basel)">
        <title>Annotation of the Turnera subulata (Passifloraceae) Draft Genome Reveals the S-Locus Evolved after the Divergence of Turneroideae from Passifloroideae in a Stepwise Manner.</title>
        <authorList>
            <person name="Henning P.M."/>
            <person name="Roalson E.H."/>
            <person name="Mir W."/>
            <person name="McCubbin A.G."/>
            <person name="Shore J.S."/>
        </authorList>
    </citation>
    <scope>NUCLEOTIDE SEQUENCE</scope>
    <source>
        <strain evidence="5">F60SS</strain>
    </source>
</reference>
<dbReference type="PANTHER" id="PTHR38940:SF4">
    <property type="entry name" value="OS01G0775100 PROTEIN"/>
    <property type="match status" value="1"/>
</dbReference>
<feature type="region of interest" description="Disordered" evidence="2">
    <location>
        <begin position="242"/>
        <end position="362"/>
    </location>
</feature>
<dbReference type="PROSITE" id="PS50158">
    <property type="entry name" value="ZF_CCHC"/>
    <property type="match status" value="1"/>
</dbReference>
<dbReference type="EMBL" id="JAKUCV010001916">
    <property type="protein sequence ID" value="KAJ4844596.1"/>
    <property type="molecule type" value="Genomic_DNA"/>
</dbReference>
<gene>
    <name evidence="5" type="ORF">Tsubulata_011017</name>
</gene>
<dbReference type="Proteomes" id="UP001141552">
    <property type="component" value="Unassembled WGS sequence"/>
</dbReference>
<evidence type="ECO:0000313" key="5">
    <source>
        <dbReference type="EMBL" id="KAJ4844596.1"/>
    </source>
</evidence>
<feature type="compositionally biased region" description="Low complexity" evidence="2">
    <location>
        <begin position="507"/>
        <end position="520"/>
    </location>
</feature>
<feature type="domain" description="CCHC-type" evidence="3">
    <location>
        <begin position="703"/>
        <end position="718"/>
    </location>
</feature>
<evidence type="ECO:0000259" key="4">
    <source>
        <dbReference type="PROSITE" id="PS51360"/>
    </source>
</evidence>
<keyword evidence="1" id="KW-0862">Zinc</keyword>
<organism evidence="5 6">
    <name type="scientific">Turnera subulata</name>
    <dbReference type="NCBI Taxonomy" id="218843"/>
    <lineage>
        <taxon>Eukaryota</taxon>
        <taxon>Viridiplantae</taxon>
        <taxon>Streptophyta</taxon>
        <taxon>Embryophyta</taxon>
        <taxon>Tracheophyta</taxon>
        <taxon>Spermatophyta</taxon>
        <taxon>Magnoliopsida</taxon>
        <taxon>eudicotyledons</taxon>
        <taxon>Gunneridae</taxon>
        <taxon>Pentapetalae</taxon>
        <taxon>rosids</taxon>
        <taxon>fabids</taxon>
        <taxon>Malpighiales</taxon>
        <taxon>Passifloraceae</taxon>
        <taxon>Turnera</taxon>
    </lineage>
</organism>
<feature type="region of interest" description="Disordered" evidence="2">
    <location>
        <begin position="505"/>
        <end position="563"/>
    </location>
</feature>
<dbReference type="Gene3D" id="4.10.60.10">
    <property type="entry name" value="Zinc finger, CCHC-type"/>
    <property type="match status" value="1"/>
</dbReference>